<dbReference type="SMART" id="SM00595">
    <property type="entry name" value="MADF"/>
    <property type="match status" value="2"/>
</dbReference>
<feature type="compositionally biased region" description="Low complexity" evidence="1">
    <location>
        <begin position="707"/>
        <end position="717"/>
    </location>
</feature>
<sequence length="953" mass="106090">MLTRFPSAVASPRAVLRYVFLDSQQNRMLPSKPIDILLKIQGNYQYPQVANHPKTIPHNPRENLFKNRIRAWNRGRWSIEDPTHDKRRSRKAQNTLTKRTQNALARVVESRSCLCVSDLSPTWSRFLKRESVRPRGGCTELKQRILGCLAIPNIVKMRTDQLLRVRSLEEVKEDIPEWTDQARGIFIALVKDRRAIWDSRFKVAKERVMQLFKDVSNTLVLQDQRMNEWALLEKWCWLVEVYLRAVSPETSFPWRYTGAMSFLSEFIGCGYQYLNCIPKERIVHLTAIYATQNEEIEAMAKPLKCVDRADRGGSTVGLFKENAQAYAQRMAIIAENRQDPTLTVRSVLDKIRKNGLTIAMAEPDGQASTNGNSSSKHLTPAAAIEQYSAMMSNMNSSPEQSEPPLQPRKRGRPKRFSSASSTSEFEKKPEKKEDSPSPPQPKSNGSAPPTKRGRGRPSKTPVRDEPVKQEPAEKEESEVKSEAGDAEPTSSAALPHAEIEEEPSDGKVKFTEPMYKFLADFVRHKPLLWHTRHPNRNVPHMRIAIFEEIVQQMRILMSGLVPNSVLSALTGEAMSEAWDYLSDKFQEEEKNFGQQSTWELFKELHFLSPQVMQACMYEDIVPRPVPRNYSYRPKSGAAPGVANPEPEPRPITMTNEALMAKFNPSTSASEAIAALLANFGGDRSIAEALAIVPRQLAAMATVPVATTSTSSSSTSPSLCAAPSDSPTTSDGPELGFNANFSNKRENKEFEGGPPSKKMAMSPGQQSSNGNYVLINDFGKTPTTISTWVPPKEDPDQMSANRRMMKLDVLGSSSMEAALSKMTAEGQQKPPRCPPSSPAAHQLLKPGSPVPMAVTTANGVPIRSATLQNSSIGASLKAILEKKPVLTVATANPPAPAPPALEPQADKWACLGRLIESVCREVESRNMLLSLQLYEAMHSLIFQYQRKSLGLTQF</sequence>
<dbReference type="Proteomes" id="UP000835052">
    <property type="component" value="Unassembled WGS sequence"/>
</dbReference>
<dbReference type="EMBL" id="CAJGYM010000036">
    <property type="protein sequence ID" value="CAD6193535.1"/>
    <property type="molecule type" value="Genomic_DNA"/>
</dbReference>
<dbReference type="PROSITE" id="PS51029">
    <property type="entry name" value="MADF"/>
    <property type="match status" value="2"/>
</dbReference>
<reference evidence="3" key="1">
    <citation type="submission" date="2020-10" db="EMBL/GenBank/DDBJ databases">
        <authorList>
            <person name="Kikuchi T."/>
        </authorList>
    </citation>
    <scope>NUCLEOTIDE SEQUENCE</scope>
    <source>
        <strain evidence="3">NKZ352</strain>
    </source>
</reference>
<dbReference type="PANTHER" id="PTHR12243:SF67">
    <property type="entry name" value="COREPRESSOR OF PANGOLIN, ISOFORM A-RELATED"/>
    <property type="match status" value="1"/>
</dbReference>
<feature type="compositionally biased region" description="Basic and acidic residues" evidence="1">
    <location>
        <begin position="461"/>
        <end position="483"/>
    </location>
</feature>
<organism evidence="3 4">
    <name type="scientific">Caenorhabditis auriculariae</name>
    <dbReference type="NCBI Taxonomy" id="2777116"/>
    <lineage>
        <taxon>Eukaryota</taxon>
        <taxon>Metazoa</taxon>
        <taxon>Ecdysozoa</taxon>
        <taxon>Nematoda</taxon>
        <taxon>Chromadorea</taxon>
        <taxon>Rhabditida</taxon>
        <taxon>Rhabditina</taxon>
        <taxon>Rhabditomorpha</taxon>
        <taxon>Rhabditoidea</taxon>
        <taxon>Rhabditidae</taxon>
        <taxon>Peloderinae</taxon>
        <taxon>Caenorhabditis</taxon>
    </lineage>
</organism>
<dbReference type="OrthoDB" id="5854136at2759"/>
<evidence type="ECO:0000256" key="1">
    <source>
        <dbReference type="SAM" id="MobiDB-lite"/>
    </source>
</evidence>
<name>A0A8S1HE70_9PELO</name>
<protein>
    <recommendedName>
        <fullName evidence="2">MADF domain-containing protein</fullName>
    </recommendedName>
</protein>
<feature type="domain" description="MADF" evidence="2">
    <location>
        <begin position="517"/>
        <end position="612"/>
    </location>
</feature>
<feature type="region of interest" description="Disordered" evidence="1">
    <location>
        <begin position="393"/>
        <end position="507"/>
    </location>
</feature>
<dbReference type="InterPro" id="IPR039353">
    <property type="entry name" value="TF_Adf1"/>
</dbReference>
<feature type="compositionally biased region" description="Basic and acidic residues" evidence="1">
    <location>
        <begin position="424"/>
        <end position="435"/>
    </location>
</feature>
<dbReference type="InterPro" id="IPR006578">
    <property type="entry name" value="MADF-dom"/>
</dbReference>
<dbReference type="AlphaFoldDB" id="A0A8S1HE70"/>
<feature type="domain" description="MADF" evidence="2">
    <location>
        <begin position="185"/>
        <end position="268"/>
    </location>
</feature>
<proteinExistence type="predicted"/>
<feature type="region of interest" description="Disordered" evidence="1">
    <location>
        <begin position="707"/>
        <end position="775"/>
    </location>
</feature>
<accession>A0A8S1HE70</accession>
<dbReference type="PANTHER" id="PTHR12243">
    <property type="entry name" value="MADF DOMAIN TRANSCRIPTION FACTOR"/>
    <property type="match status" value="1"/>
</dbReference>
<evidence type="ECO:0000313" key="4">
    <source>
        <dbReference type="Proteomes" id="UP000835052"/>
    </source>
</evidence>
<dbReference type="Pfam" id="PF10545">
    <property type="entry name" value="MADF_DNA_bdg"/>
    <property type="match status" value="1"/>
</dbReference>
<keyword evidence="4" id="KW-1185">Reference proteome</keyword>
<evidence type="ECO:0000313" key="3">
    <source>
        <dbReference type="EMBL" id="CAD6193535.1"/>
    </source>
</evidence>
<gene>
    <name evidence="3" type="ORF">CAUJ_LOCUS9454</name>
</gene>
<evidence type="ECO:0000259" key="2">
    <source>
        <dbReference type="PROSITE" id="PS51029"/>
    </source>
</evidence>
<comment type="caution">
    <text evidence="3">The sequence shown here is derived from an EMBL/GenBank/DDBJ whole genome shotgun (WGS) entry which is preliminary data.</text>
</comment>